<evidence type="ECO:0000313" key="1">
    <source>
        <dbReference type="EMBL" id="MBK1870073.1"/>
    </source>
</evidence>
<dbReference type="EMBL" id="JAENHL010000008">
    <property type="protein sequence ID" value="MBK1870073.1"/>
    <property type="molecule type" value="Genomic_DNA"/>
</dbReference>
<evidence type="ECO:0000313" key="2">
    <source>
        <dbReference type="Proteomes" id="UP000616151"/>
    </source>
</evidence>
<gene>
    <name evidence="1" type="ORF">JHL16_27165</name>
</gene>
<keyword evidence="2" id="KW-1185">Reference proteome</keyword>
<comment type="caution">
    <text evidence="1">The sequence shown here is derived from an EMBL/GenBank/DDBJ whole genome shotgun (WGS) entry which is preliminary data.</text>
</comment>
<name>A0ACC5RBP9_9HYPH</name>
<accession>A0ACC5RBP9</accession>
<proteinExistence type="predicted"/>
<dbReference type="Proteomes" id="UP000616151">
    <property type="component" value="Unassembled WGS sequence"/>
</dbReference>
<protein>
    <submittedName>
        <fullName evidence="1">Trypsin-like peptidase domain-containing protein</fullName>
    </submittedName>
</protein>
<reference evidence="1" key="1">
    <citation type="submission" date="2021-01" db="EMBL/GenBank/DDBJ databases">
        <authorList>
            <person name="Sun Q."/>
        </authorList>
    </citation>
    <scope>NUCLEOTIDE SEQUENCE</scope>
    <source>
        <strain evidence="1">YIM B02566</strain>
    </source>
</reference>
<organism evidence="1 2">
    <name type="scientific">Taklimakanibacter albus</name>
    <dbReference type="NCBI Taxonomy" id="2800327"/>
    <lineage>
        <taxon>Bacteria</taxon>
        <taxon>Pseudomonadati</taxon>
        <taxon>Pseudomonadota</taxon>
        <taxon>Alphaproteobacteria</taxon>
        <taxon>Hyphomicrobiales</taxon>
        <taxon>Aestuariivirgaceae</taxon>
        <taxon>Taklimakanibacter</taxon>
    </lineage>
</organism>
<sequence>MKTSHWLAAAGCLLGILTLAGCVRASPAQETWDLKKMAQQIDQTNVVVGVGGDGFCSGTIISKQHRLVLTASHCVTDRITREQQEFVDPVTGEVTKKTVEKKLDLEVWQNITRDYQVISSRHYVAKIVGNDAGNDVALLQILDVDFKAPMEAPFAPDSHVLMRGQTIYVVGNPGVILDNSVTKGIVSSAERTLAIGGKSLKVFQIDAASIGGNSGGSVLNERGELVGTLDAGLRGSGINFAVPISATRGLLRRSGFGDVVGDETKKRDNVSPGVR</sequence>